<name>A0A382ZGZ2_9ZZZZ</name>
<organism evidence="1">
    <name type="scientific">marine metagenome</name>
    <dbReference type="NCBI Taxonomy" id="408172"/>
    <lineage>
        <taxon>unclassified sequences</taxon>
        <taxon>metagenomes</taxon>
        <taxon>ecological metagenomes</taxon>
    </lineage>
</organism>
<dbReference type="AlphaFoldDB" id="A0A382ZGZ2"/>
<accession>A0A382ZGZ2</accession>
<reference evidence="1" key="1">
    <citation type="submission" date="2018-05" db="EMBL/GenBank/DDBJ databases">
        <authorList>
            <person name="Lanie J.A."/>
            <person name="Ng W.-L."/>
            <person name="Kazmierczak K.M."/>
            <person name="Andrzejewski T.M."/>
            <person name="Davidsen T.M."/>
            <person name="Wayne K.J."/>
            <person name="Tettelin H."/>
            <person name="Glass J.I."/>
            <person name="Rusch D."/>
            <person name="Podicherti R."/>
            <person name="Tsui H.-C.T."/>
            <person name="Winkler M.E."/>
        </authorList>
    </citation>
    <scope>NUCLEOTIDE SEQUENCE</scope>
</reference>
<proteinExistence type="predicted"/>
<gene>
    <name evidence="1" type="ORF">METZ01_LOCUS447670</name>
</gene>
<evidence type="ECO:0000313" key="1">
    <source>
        <dbReference type="EMBL" id="SVD94816.1"/>
    </source>
</evidence>
<feature type="non-terminal residue" evidence="1">
    <location>
        <position position="1"/>
    </location>
</feature>
<protein>
    <submittedName>
        <fullName evidence="1">Uncharacterized protein</fullName>
    </submittedName>
</protein>
<dbReference type="EMBL" id="UINC01183864">
    <property type="protein sequence ID" value="SVD94816.1"/>
    <property type="molecule type" value="Genomic_DNA"/>
</dbReference>
<sequence length="52" mass="6079">EFRLVTKRNIIATAIEIQRHGTPRRPAANDNDIECFHRSSYPLTKAVHYGKW</sequence>